<evidence type="ECO:0000256" key="1">
    <source>
        <dbReference type="ARBA" id="ARBA00023015"/>
    </source>
</evidence>
<keyword evidence="6" id="KW-1185">Reference proteome</keyword>
<dbReference type="PATRIC" id="fig|1629550.3.peg.3212"/>
<dbReference type="AlphaFoldDB" id="A0A0M3DM81"/>
<dbReference type="SMART" id="SM00347">
    <property type="entry name" value="HTH_MARR"/>
    <property type="match status" value="1"/>
</dbReference>
<dbReference type="GO" id="GO:0003677">
    <property type="term" value="F:DNA binding"/>
    <property type="evidence" value="ECO:0007669"/>
    <property type="project" value="UniProtKB-KW"/>
</dbReference>
<dbReference type="OrthoDB" id="1755545at2"/>
<organism evidence="5 6">
    <name type="scientific">Paraclostridium benzoelyticum</name>
    <dbReference type="NCBI Taxonomy" id="1629550"/>
    <lineage>
        <taxon>Bacteria</taxon>
        <taxon>Bacillati</taxon>
        <taxon>Bacillota</taxon>
        <taxon>Clostridia</taxon>
        <taxon>Peptostreptococcales</taxon>
        <taxon>Peptostreptococcaceae</taxon>
        <taxon>Paraclostridium</taxon>
    </lineage>
</organism>
<dbReference type="InterPro" id="IPR036390">
    <property type="entry name" value="WH_DNA-bd_sf"/>
</dbReference>
<protein>
    <recommendedName>
        <fullName evidence="4">HTH marR-type domain-containing protein</fullName>
    </recommendedName>
</protein>
<comment type="caution">
    <text evidence="5">The sequence shown here is derived from an EMBL/GenBank/DDBJ whole genome shotgun (WGS) entry which is preliminary data.</text>
</comment>
<evidence type="ECO:0000259" key="4">
    <source>
        <dbReference type="PROSITE" id="PS50995"/>
    </source>
</evidence>
<keyword evidence="3" id="KW-0804">Transcription</keyword>
<dbReference type="EMBL" id="LBBT01000048">
    <property type="protein sequence ID" value="KKY02559.1"/>
    <property type="molecule type" value="Genomic_DNA"/>
</dbReference>
<feature type="domain" description="HTH marR-type" evidence="4">
    <location>
        <begin position="1"/>
        <end position="138"/>
    </location>
</feature>
<dbReference type="Proteomes" id="UP000034407">
    <property type="component" value="Unassembled WGS sequence"/>
</dbReference>
<dbReference type="PROSITE" id="PS50995">
    <property type="entry name" value="HTH_MARR_2"/>
    <property type="match status" value="1"/>
</dbReference>
<dbReference type="SUPFAM" id="SSF46785">
    <property type="entry name" value="Winged helix' DNA-binding domain"/>
    <property type="match status" value="1"/>
</dbReference>
<accession>A0A0M3DM81</accession>
<name>A0A0M3DM81_9FIRM</name>
<gene>
    <name evidence="5" type="ORF">VN21_02560</name>
</gene>
<dbReference type="Pfam" id="PF01047">
    <property type="entry name" value="MarR"/>
    <property type="match status" value="1"/>
</dbReference>
<proteinExistence type="predicted"/>
<keyword evidence="1" id="KW-0805">Transcription regulation</keyword>
<reference evidence="5 6" key="1">
    <citation type="submission" date="2015-04" db="EMBL/GenBank/DDBJ databases">
        <title>Microcin producing Clostridium sp. JC272T.</title>
        <authorList>
            <person name="Jyothsna T."/>
            <person name="Sasikala C."/>
            <person name="Ramana C."/>
        </authorList>
    </citation>
    <scope>NUCLEOTIDE SEQUENCE [LARGE SCALE GENOMIC DNA]</scope>
    <source>
        <strain evidence="5 6">JC272</strain>
    </source>
</reference>
<keyword evidence="2" id="KW-0238">DNA-binding</keyword>
<evidence type="ECO:0000313" key="5">
    <source>
        <dbReference type="EMBL" id="KKY02559.1"/>
    </source>
</evidence>
<dbReference type="Gene3D" id="1.10.10.10">
    <property type="entry name" value="Winged helix-like DNA-binding domain superfamily/Winged helix DNA-binding domain"/>
    <property type="match status" value="1"/>
</dbReference>
<dbReference type="InterPro" id="IPR036388">
    <property type="entry name" value="WH-like_DNA-bd_sf"/>
</dbReference>
<evidence type="ECO:0000256" key="3">
    <source>
        <dbReference type="ARBA" id="ARBA00023163"/>
    </source>
</evidence>
<dbReference type="GO" id="GO:0003700">
    <property type="term" value="F:DNA-binding transcription factor activity"/>
    <property type="evidence" value="ECO:0007669"/>
    <property type="project" value="InterPro"/>
</dbReference>
<dbReference type="RefSeq" id="WP_046821902.1">
    <property type="nucleotide sequence ID" value="NZ_LBBT01000048.1"/>
</dbReference>
<dbReference type="PANTHER" id="PTHR42756:SF1">
    <property type="entry name" value="TRANSCRIPTIONAL REPRESSOR OF EMRAB OPERON"/>
    <property type="match status" value="1"/>
</dbReference>
<evidence type="ECO:0000313" key="6">
    <source>
        <dbReference type="Proteomes" id="UP000034407"/>
    </source>
</evidence>
<evidence type="ECO:0000256" key="2">
    <source>
        <dbReference type="ARBA" id="ARBA00023125"/>
    </source>
</evidence>
<dbReference type="InterPro" id="IPR000835">
    <property type="entry name" value="HTH_MarR-typ"/>
</dbReference>
<sequence length="146" mass="17233">MKNLNFIENLMIIHHFTKNVFKYSSIKELDSNLNETHAKILLFVHKHEHKQMSKINKFIGIQKGAFTTSVDILIDNGYVVKVKSKKDKRFTNLELTQKGEQIAVELEENLYKSINNMFDDMENEERKEINEALNTLSKFCIKNRRK</sequence>
<dbReference type="PANTHER" id="PTHR42756">
    <property type="entry name" value="TRANSCRIPTIONAL REGULATOR, MARR"/>
    <property type="match status" value="1"/>
</dbReference>